<gene>
    <name evidence="1" type="ORF">H1Q58_02710</name>
</gene>
<organism evidence="1 2">
    <name type="scientific">Planococcus maritimus</name>
    <dbReference type="NCBI Taxonomy" id="192421"/>
    <lineage>
        <taxon>Bacteria</taxon>
        <taxon>Bacillati</taxon>
        <taxon>Bacillota</taxon>
        <taxon>Bacilli</taxon>
        <taxon>Bacillales</taxon>
        <taxon>Caryophanaceae</taxon>
        <taxon>Planococcus</taxon>
    </lineage>
</organism>
<dbReference type="RefSeq" id="WP_171900960.1">
    <property type="nucleotide sequence ID" value="NZ_CP059540.1"/>
</dbReference>
<proteinExistence type="predicted"/>
<keyword evidence="2" id="KW-1185">Reference proteome</keyword>
<reference evidence="1 2" key="1">
    <citation type="submission" date="2020-07" db="EMBL/GenBank/DDBJ databases">
        <title>Screening of a cold-adapted Planococcus bacterium producing protease in traditional shrimp paste and protease identification by genome sequencing.</title>
        <authorList>
            <person name="Gao R."/>
            <person name="Leng W."/>
            <person name="Chu Q."/>
            <person name="Wu X."/>
            <person name="Liu H."/>
            <person name="Li X."/>
        </authorList>
    </citation>
    <scope>NUCLEOTIDE SEQUENCE [LARGE SCALE GENOMIC DNA]</scope>
    <source>
        <strain evidence="1 2">XJ11</strain>
    </source>
</reference>
<dbReference type="AlphaFoldDB" id="A0A7D7RF14"/>
<name>A0A7D7RF14_PLAMR</name>
<protein>
    <submittedName>
        <fullName evidence="1">Uncharacterized protein</fullName>
    </submittedName>
</protein>
<dbReference type="Proteomes" id="UP000514716">
    <property type="component" value="Chromosome"/>
</dbReference>
<dbReference type="InterPro" id="IPR049839">
    <property type="entry name" value="Lmo0850-like"/>
</dbReference>
<accession>A0A7D7RF14</accession>
<dbReference type="EMBL" id="CP059540">
    <property type="protein sequence ID" value="QMT17960.1"/>
    <property type="molecule type" value="Genomic_DNA"/>
</dbReference>
<evidence type="ECO:0000313" key="2">
    <source>
        <dbReference type="Proteomes" id="UP000514716"/>
    </source>
</evidence>
<dbReference type="NCBIfam" id="NF040845">
    <property type="entry name" value="lmo0850_fam"/>
    <property type="match status" value="1"/>
</dbReference>
<evidence type="ECO:0000313" key="1">
    <source>
        <dbReference type="EMBL" id="QMT17960.1"/>
    </source>
</evidence>
<sequence length="47" mass="5015">MIKNGEIRNIVSNLAKLGVQATITKSRVELSKTLALPQPPQASSHSS</sequence>
<dbReference type="KEGG" id="pdec:H1Q58_02710"/>